<feature type="transmembrane region" description="Helical" evidence="1">
    <location>
        <begin position="12"/>
        <end position="30"/>
    </location>
</feature>
<protein>
    <submittedName>
        <fullName evidence="3">Extracellular protein</fullName>
    </submittedName>
</protein>
<evidence type="ECO:0000313" key="4">
    <source>
        <dbReference type="Proteomes" id="UP000198838"/>
    </source>
</evidence>
<keyword evidence="1" id="KW-0812">Transmembrane</keyword>
<evidence type="ECO:0000259" key="2">
    <source>
        <dbReference type="Pfam" id="PF03537"/>
    </source>
</evidence>
<sequence length="287" mass="32588">MNNNKLICKKIFVVIMTAVIIIAGIGIQGIEAAAFTNSYGVLLGVTRDKISKLSNYKTIIIDASEYKASDIKKLKKAGHTVYSYLNIGSVETYRSYYKKFKKHTLGSYDNWPDEYWMDVSYTTWQKYIVNTQAKSIYKKGIDGFFIDNCDVYYNFKKNKIYNGLLNILKNLRKSYGLPVIVNGGDTFVTKVLKSGNSYKGKKIINAVNQECVYSSIKDYTKNVFGTASKSSRNYFISYLKSCKKKGLSVYLTEYTKDAKLKKSIASFCKKMGYKYYISSTVGLTGDK</sequence>
<dbReference type="Pfam" id="PF03537">
    <property type="entry name" value="Glyco_hydro_114"/>
    <property type="match status" value="1"/>
</dbReference>
<proteinExistence type="predicted"/>
<keyword evidence="1" id="KW-0472">Membrane</keyword>
<dbReference type="InterPro" id="IPR004352">
    <property type="entry name" value="GH114_TIM-barrel"/>
</dbReference>
<dbReference type="Proteomes" id="UP000198838">
    <property type="component" value="Unassembled WGS sequence"/>
</dbReference>
<dbReference type="SUPFAM" id="SSF51445">
    <property type="entry name" value="(Trans)glycosidases"/>
    <property type="match status" value="1"/>
</dbReference>
<evidence type="ECO:0000313" key="3">
    <source>
        <dbReference type="EMBL" id="SFA98225.1"/>
    </source>
</evidence>
<gene>
    <name evidence="3" type="ORF">SAMN05216249_10667</name>
</gene>
<organism evidence="3 4">
    <name type="scientific">Acetitomaculum ruminis DSM 5522</name>
    <dbReference type="NCBI Taxonomy" id="1120918"/>
    <lineage>
        <taxon>Bacteria</taxon>
        <taxon>Bacillati</taxon>
        <taxon>Bacillota</taxon>
        <taxon>Clostridia</taxon>
        <taxon>Lachnospirales</taxon>
        <taxon>Lachnospiraceae</taxon>
        <taxon>Acetitomaculum</taxon>
    </lineage>
</organism>
<keyword evidence="1" id="KW-1133">Transmembrane helix</keyword>
<dbReference type="InterPro" id="IPR017853">
    <property type="entry name" value="GH"/>
</dbReference>
<dbReference type="EMBL" id="FOJY01000006">
    <property type="protein sequence ID" value="SFA98225.1"/>
    <property type="molecule type" value="Genomic_DNA"/>
</dbReference>
<dbReference type="AlphaFoldDB" id="A0A1I0XB29"/>
<name>A0A1I0XB29_9FIRM</name>
<keyword evidence="4" id="KW-1185">Reference proteome</keyword>
<dbReference type="InterPro" id="IPR013785">
    <property type="entry name" value="Aldolase_TIM"/>
</dbReference>
<dbReference type="Gene3D" id="3.20.20.70">
    <property type="entry name" value="Aldolase class I"/>
    <property type="match status" value="1"/>
</dbReference>
<feature type="domain" description="Glycoside-hydrolase family GH114 TIM-barrel" evidence="2">
    <location>
        <begin position="49"/>
        <end position="278"/>
    </location>
</feature>
<evidence type="ECO:0000256" key="1">
    <source>
        <dbReference type="SAM" id="Phobius"/>
    </source>
</evidence>
<dbReference type="OrthoDB" id="10730at2"/>
<accession>A0A1I0XB29</accession>
<reference evidence="3 4" key="1">
    <citation type="submission" date="2016-10" db="EMBL/GenBank/DDBJ databases">
        <authorList>
            <person name="de Groot N.N."/>
        </authorList>
    </citation>
    <scope>NUCLEOTIDE SEQUENCE [LARGE SCALE GENOMIC DNA]</scope>
    <source>
        <strain evidence="3 4">DSM 5522</strain>
    </source>
</reference>
<dbReference type="STRING" id="1120918.SAMN05216249_10667"/>
<dbReference type="PANTHER" id="PTHR35882:SF2">
    <property type="entry name" value="PELA"/>
    <property type="match status" value="1"/>
</dbReference>
<dbReference type="PANTHER" id="PTHR35882">
    <property type="entry name" value="PELA"/>
    <property type="match status" value="1"/>
</dbReference>
<dbReference type="RefSeq" id="WP_092871456.1">
    <property type="nucleotide sequence ID" value="NZ_FOJY01000006.1"/>
</dbReference>